<dbReference type="RefSeq" id="WP_096054740.1">
    <property type="nucleotide sequence ID" value="NZ_CP023344.1"/>
</dbReference>
<dbReference type="EMBL" id="CP023344">
    <property type="protein sequence ID" value="ATC63108.1"/>
    <property type="molecule type" value="Genomic_DNA"/>
</dbReference>
<evidence type="ECO:0000256" key="1">
    <source>
        <dbReference type="SAM" id="SignalP"/>
    </source>
</evidence>
<name>A0A290QCQ1_9BACT</name>
<keyword evidence="3" id="KW-1185">Reference proteome</keyword>
<evidence type="ECO:0008006" key="4">
    <source>
        <dbReference type="Google" id="ProtNLM"/>
    </source>
</evidence>
<evidence type="ECO:0000313" key="2">
    <source>
        <dbReference type="EMBL" id="ATC63108.1"/>
    </source>
</evidence>
<dbReference type="Proteomes" id="UP000217265">
    <property type="component" value="Chromosome"/>
</dbReference>
<protein>
    <recommendedName>
        <fullName evidence="4">SIMPL domain-containing protein</fullName>
    </recommendedName>
</protein>
<dbReference type="KEGG" id="vbh:CMV30_03570"/>
<gene>
    <name evidence="2" type="ORF">CMV30_03570</name>
</gene>
<proteinExistence type="predicted"/>
<organism evidence="2 3">
    <name type="scientific">Nibricoccus aquaticus</name>
    <dbReference type="NCBI Taxonomy" id="2576891"/>
    <lineage>
        <taxon>Bacteria</taxon>
        <taxon>Pseudomonadati</taxon>
        <taxon>Verrucomicrobiota</taxon>
        <taxon>Opitutia</taxon>
        <taxon>Opitutales</taxon>
        <taxon>Opitutaceae</taxon>
        <taxon>Nibricoccus</taxon>
    </lineage>
</organism>
<feature type="chain" id="PRO_5012787164" description="SIMPL domain-containing protein" evidence="1">
    <location>
        <begin position="25"/>
        <end position="231"/>
    </location>
</feature>
<dbReference type="AlphaFoldDB" id="A0A290QCQ1"/>
<feature type="signal peptide" evidence="1">
    <location>
        <begin position="1"/>
        <end position="24"/>
    </location>
</feature>
<accession>A0A290QCQ1</accession>
<evidence type="ECO:0000313" key="3">
    <source>
        <dbReference type="Proteomes" id="UP000217265"/>
    </source>
</evidence>
<dbReference type="OrthoDB" id="9839561at2"/>
<reference evidence="2 3" key="1">
    <citation type="submission" date="2017-09" db="EMBL/GenBank/DDBJ databases">
        <title>Complete genome sequence of Verrucomicrobial strain HZ-65, isolated from freshwater.</title>
        <authorList>
            <person name="Choi A."/>
        </authorList>
    </citation>
    <scope>NUCLEOTIDE SEQUENCE [LARGE SCALE GENOMIC DNA]</scope>
    <source>
        <strain evidence="2 3">HZ-65</strain>
    </source>
</reference>
<sequence>MKLPRRLPTFLAVTFSALALSAHAGSTVTGVIVVPYEGQRSTSIALVQPADYVCATVAISSREKDSARQADDVRNTVNLLSATIAKTPRLQIHQGPLRFFSTGGSGKIFSSTSYGGSSQLSTSVRILYKLDDPEHDAFSASVAVRKLVDELKSPAQTDVRIVSVTLAVDSPERQRERLLSLIRDSADAMKKTFNASEVTIGGLDGAVLVRQVDDASVELFIDYQLSVTTGK</sequence>
<keyword evidence="1" id="KW-0732">Signal</keyword>